<evidence type="ECO:0000313" key="2">
    <source>
        <dbReference type="Proteomes" id="UP000789342"/>
    </source>
</evidence>
<gene>
    <name evidence="1" type="ORF">AMORRO_LOCUS11923</name>
</gene>
<accession>A0A9N9HN40</accession>
<dbReference type="Proteomes" id="UP000789342">
    <property type="component" value="Unassembled WGS sequence"/>
</dbReference>
<organism evidence="1 2">
    <name type="scientific">Acaulospora morrowiae</name>
    <dbReference type="NCBI Taxonomy" id="94023"/>
    <lineage>
        <taxon>Eukaryota</taxon>
        <taxon>Fungi</taxon>
        <taxon>Fungi incertae sedis</taxon>
        <taxon>Mucoromycota</taxon>
        <taxon>Glomeromycotina</taxon>
        <taxon>Glomeromycetes</taxon>
        <taxon>Diversisporales</taxon>
        <taxon>Acaulosporaceae</taxon>
        <taxon>Acaulospora</taxon>
    </lineage>
</organism>
<protein>
    <submittedName>
        <fullName evidence="1">11214_t:CDS:1</fullName>
    </submittedName>
</protein>
<sequence length="89" mass="9838">CENGKTCVNGVCVDCVHDSDCADDSLICSSGQITAVYRAAGTCIKNWEFCNMYDKSTLSSKLQLLRTFCEKYPIALEKPKPAHPETLEE</sequence>
<dbReference type="AlphaFoldDB" id="A0A9N9HN40"/>
<evidence type="ECO:0000313" key="1">
    <source>
        <dbReference type="EMBL" id="CAG8697455.1"/>
    </source>
</evidence>
<feature type="non-terminal residue" evidence="1">
    <location>
        <position position="1"/>
    </location>
</feature>
<proteinExistence type="predicted"/>
<keyword evidence="2" id="KW-1185">Reference proteome</keyword>
<name>A0A9N9HN40_9GLOM</name>
<reference evidence="1" key="1">
    <citation type="submission" date="2021-06" db="EMBL/GenBank/DDBJ databases">
        <authorList>
            <person name="Kallberg Y."/>
            <person name="Tangrot J."/>
            <person name="Rosling A."/>
        </authorList>
    </citation>
    <scope>NUCLEOTIDE SEQUENCE</scope>
    <source>
        <strain evidence="1">CL551</strain>
    </source>
</reference>
<comment type="caution">
    <text evidence="1">The sequence shown here is derived from an EMBL/GenBank/DDBJ whole genome shotgun (WGS) entry which is preliminary data.</text>
</comment>
<dbReference type="EMBL" id="CAJVPV010016306">
    <property type="protein sequence ID" value="CAG8697455.1"/>
    <property type="molecule type" value="Genomic_DNA"/>
</dbReference>